<evidence type="ECO:0000256" key="2">
    <source>
        <dbReference type="ARBA" id="ARBA00022692"/>
    </source>
</evidence>
<dbReference type="Gene3D" id="1.20.1250.20">
    <property type="entry name" value="MFS general substrate transporter like domains"/>
    <property type="match status" value="2"/>
</dbReference>
<dbReference type="EMBL" id="JH816892">
    <property type="protein sequence ID" value="EKC42747.1"/>
    <property type="molecule type" value="Genomic_DNA"/>
</dbReference>
<gene>
    <name evidence="6" type="ORF">CGI_10021359</name>
</gene>
<organism evidence="6">
    <name type="scientific">Magallana gigas</name>
    <name type="common">Pacific oyster</name>
    <name type="synonym">Crassostrea gigas</name>
    <dbReference type="NCBI Taxonomy" id="29159"/>
    <lineage>
        <taxon>Eukaryota</taxon>
        <taxon>Metazoa</taxon>
        <taxon>Spiralia</taxon>
        <taxon>Lophotrochozoa</taxon>
        <taxon>Mollusca</taxon>
        <taxon>Bivalvia</taxon>
        <taxon>Autobranchia</taxon>
        <taxon>Pteriomorphia</taxon>
        <taxon>Ostreida</taxon>
        <taxon>Ostreoidea</taxon>
        <taxon>Ostreidae</taxon>
        <taxon>Magallana</taxon>
    </lineage>
</organism>
<proteinExistence type="predicted"/>
<dbReference type="Pfam" id="PF07690">
    <property type="entry name" value="MFS_1"/>
    <property type="match status" value="1"/>
</dbReference>
<dbReference type="InterPro" id="IPR036259">
    <property type="entry name" value="MFS_trans_sf"/>
</dbReference>
<sequence>MLSRASHAIALCSIANFINSADRVIMPIAIVPMADEYKWDLHGQGWVLSSFAVGYMSSQVIGGSGAKKYGGKMMLTIAVLLWSLSTFLVPFFAHSIHALILSRVLLGLGEGLGAGHFADSLITRDKWTLLSVRRLMTSIGLLGPGLFILFFSAVNNLSLAVFFVSLSLGLSACNSSGHLSNHAEVAPNHAGITFAISNTLATIPGITCGPLTAELVLQSHGRWFPVFIIAAGVNFVGAIIYLSQSAASQVL</sequence>
<dbReference type="SUPFAM" id="SSF103473">
    <property type="entry name" value="MFS general substrate transporter"/>
    <property type="match status" value="2"/>
</dbReference>
<dbReference type="PANTHER" id="PTHR11662">
    <property type="entry name" value="SOLUTE CARRIER FAMILY 17"/>
    <property type="match status" value="1"/>
</dbReference>
<evidence type="ECO:0000256" key="3">
    <source>
        <dbReference type="ARBA" id="ARBA00022989"/>
    </source>
</evidence>
<dbReference type="PANTHER" id="PTHR11662:SF40">
    <property type="entry name" value="MAJOR FACILITATOR SUPERFAMILY (MFS) PROFILE DOMAIN-CONTAINING PROTEIN"/>
    <property type="match status" value="1"/>
</dbReference>
<keyword evidence="2" id="KW-0812">Transmembrane</keyword>
<dbReference type="PROSITE" id="PS50850">
    <property type="entry name" value="MFS"/>
    <property type="match status" value="1"/>
</dbReference>
<protein>
    <submittedName>
        <fullName evidence="6">Sialin</fullName>
    </submittedName>
</protein>
<dbReference type="GO" id="GO:0016020">
    <property type="term" value="C:membrane"/>
    <property type="evidence" value="ECO:0007669"/>
    <property type="project" value="UniProtKB-SubCell"/>
</dbReference>
<accession>K1R075</accession>
<evidence type="ECO:0000313" key="6">
    <source>
        <dbReference type="EMBL" id="EKC42747.1"/>
    </source>
</evidence>
<evidence type="ECO:0000256" key="4">
    <source>
        <dbReference type="ARBA" id="ARBA00023136"/>
    </source>
</evidence>
<reference evidence="6" key="1">
    <citation type="journal article" date="2012" name="Nature">
        <title>The oyster genome reveals stress adaptation and complexity of shell formation.</title>
        <authorList>
            <person name="Zhang G."/>
            <person name="Fang X."/>
            <person name="Guo X."/>
            <person name="Li L."/>
            <person name="Luo R."/>
            <person name="Xu F."/>
            <person name="Yang P."/>
            <person name="Zhang L."/>
            <person name="Wang X."/>
            <person name="Qi H."/>
            <person name="Xiong Z."/>
            <person name="Que H."/>
            <person name="Xie Y."/>
            <person name="Holland P.W."/>
            <person name="Paps J."/>
            <person name="Zhu Y."/>
            <person name="Wu F."/>
            <person name="Chen Y."/>
            <person name="Wang J."/>
            <person name="Peng C."/>
            <person name="Meng J."/>
            <person name="Yang L."/>
            <person name="Liu J."/>
            <person name="Wen B."/>
            <person name="Zhang N."/>
            <person name="Huang Z."/>
            <person name="Zhu Q."/>
            <person name="Feng Y."/>
            <person name="Mount A."/>
            <person name="Hedgecock D."/>
            <person name="Xu Z."/>
            <person name="Liu Y."/>
            <person name="Domazet-Loso T."/>
            <person name="Du Y."/>
            <person name="Sun X."/>
            <person name="Zhang S."/>
            <person name="Liu B."/>
            <person name="Cheng P."/>
            <person name="Jiang X."/>
            <person name="Li J."/>
            <person name="Fan D."/>
            <person name="Wang W."/>
            <person name="Fu W."/>
            <person name="Wang T."/>
            <person name="Wang B."/>
            <person name="Zhang J."/>
            <person name="Peng Z."/>
            <person name="Li Y."/>
            <person name="Li N."/>
            <person name="Wang J."/>
            <person name="Chen M."/>
            <person name="He Y."/>
            <person name="Tan F."/>
            <person name="Song X."/>
            <person name="Zheng Q."/>
            <person name="Huang R."/>
            <person name="Yang H."/>
            <person name="Du X."/>
            <person name="Chen L."/>
            <person name="Yang M."/>
            <person name="Gaffney P.M."/>
            <person name="Wang S."/>
            <person name="Luo L."/>
            <person name="She Z."/>
            <person name="Ming Y."/>
            <person name="Huang W."/>
            <person name="Zhang S."/>
            <person name="Huang B."/>
            <person name="Zhang Y."/>
            <person name="Qu T."/>
            <person name="Ni P."/>
            <person name="Miao G."/>
            <person name="Wang J."/>
            <person name="Wang Q."/>
            <person name="Steinberg C.E."/>
            <person name="Wang H."/>
            <person name="Li N."/>
            <person name="Qian L."/>
            <person name="Zhang G."/>
            <person name="Li Y."/>
            <person name="Yang H."/>
            <person name="Liu X."/>
            <person name="Wang J."/>
            <person name="Yin Y."/>
            <person name="Wang J."/>
        </authorList>
    </citation>
    <scope>NUCLEOTIDE SEQUENCE [LARGE SCALE GENOMIC DNA]</scope>
    <source>
        <strain evidence="6">05x7-T-G4-1.051#20</strain>
    </source>
</reference>
<dbReference type="InterPro" id="IPR011701">
    <property type="entry name" value="MFS"/>
</dbReference>
<evidence type="ECO:0000259" key="5">
    <source>
        <dbReference type="PROSITE" id="PS50850"/>
    </source>
</evidence>
<name>K1R075_MAGGI</name>
<dbReference type="AlphaFoldDB" id="K1R075"/>
<dbReference type="InParanoid" id="K1R075"/>
<feature type="domain" description="Major facilitator superfamily (MFS) profile" evidence="5">
    <location>
        <begin position="8"/>
        <end position="251"/>
    </location>
</feature>
<dbReference type="HOGENOM" id="CLU_1107999_0_0_1"/>
<evidence type="ECO:0000256" key="1">
    <source>
        <dbReference type="ARBA" id="ARBA00004141"/>
    </source>
</evidence>
<dbReference type="GO" id="GO:0006820">
    <property type="term" value="P:monoatomic anion transport"/>
    <property type="evidence" value="ECO:0007669"/>
    <property type="project" value="TreeGrafter"/>
</dbReference>
<dbReference type="InterPro" id="IPR050382">
    <property type="entry name" value="MFS_Na/Anion_cotransporter"/>
</dbReference>
<dbReference type="InterPro" id="IPR020846">
    <property type="entry name" value="MFS_dom"/>
</dbReference>
<keyword evidence="3" id="KW-1133">Transmembrane helix</keyword>
<comment type="subcellular location">
    <subcellularLocation>
        <location evidence="1">Membrane</location>
        <topology evidence="1">Multi-pass membrane protein</topology>
    </subcellularLocation>
</comment>
<dbReference type="GO" id="GO:0022857">
    <property type="term" value="F:transmembrane transporter activity"/>
    <property type="evidence" value="ECO:0007669"/>
    <property type="project" value="InterPro"/>
</dbReference>
<keyword evidence="4" id="KW-0472">Membrane</keyword>